<accession>A0A418UYC9</accession>
<evidence type="ECO:0000313" key="2">
    <source>
        <dbReference type="EMBL" id="RJF67451.1"/>
    </source>
</evidence>
<evidence type="ECO:0000256" key="1">
    <source>
        <dbReference type="SAM" id="Phobius"/>
    </source>
</evidence>
<dbReference type="EMBL" id="QYYD01000032">
    <property type="protein sequence ID" value="RJF67451.1"/>
    <property type="molecule type" value="Genomic_DNA"/>
</dbReference>
<dbReference type="RefSeq" id="WP_119858940.1">
    <property type="nucleotide sequence ID" value="NZ_QYYD01000032.1"/>
</dbReference>
<dbReference type="AlphaFoldDB" id="A0A418UYC9"/>
<reference evidence="2 3" key="1">
    <citation type="submission" date="2018-09" db="EMBL/GenBank/DDBJ databases">
        <title>Draft genome sequence of Rhodopseudomonas palustris 2.1.18.</title>
        <authorList>
            <person name="Robertson S.L."/>
            <person name="Meyer T.E."/>
            <person name="Kyndt J.A."/>
        </authorList>
    </citation>
    <scope>NUCLEOTIDE SEQUENCE [LARGE SCALE GENOMIC DNA]</scope>
    <source>
        <strain evidence="2 3">2.1.18</strain>
    </source>
</reference>
<keyword evidence="1" id="KW-0472">Membrane</keyword>
<gene>
    <name evidence="2" type="ORF">D4Q52_23165</name>
</gene>
<dbReference type="Proteomes" id="UP000285523">
    <property type="component" value="Unassembled WGS sequence"/>
</dbReference>
<evidence type="ECO:0000313" key="3">
    <source>
        <dbReference type="Proteomes" id="UP000285523"/>
    </source>
</evidence>
<keyword evidence="1" id="KW-0812">Transmembrane</keyword>
<dbReference type="OrthoDB" id="10011732at2"/>
<name>A0A418UYC9_RHOPL</name>
<protein>
    <submittedName>
        <fullName evidence="2">Uncharacterized protein</fullName>
    </submittedName>
</protein>
<sequence length="217" mass="21851">MALAIGPPAAAVWFGASWLSLGAGAAVWAVSVAVKFALARASGPPLAALEPLAAAVIDGAVSAACELGAAAIALALLAPLPLVDAVGFGVGAGSGEVVYILALSLSGPTPPDDVVAAWLRGARRSFCVRYAVPIERLSAVVGHVGARGLVYLAIDGSHLALWALPAVALFGVIDGIAVYGARRNWPWHEPTVCRRAQGAFAALAAAELLLFMIAASN</sequence>
<feature type="transmembrane region" description="Helical" evidence="1">
    <location>
        <begin position="199"/>
        <end position="216"/>
    </location>
</feature>
<organism evidence="2 3">
    <name type="scientific">Rhodopseudomonas palustris</name>
    <dbReference type="NCBI Taxonomy" id="1076"/>
    <lineage>
        <taxon>Bacteria</taxon>
        <taxon>Pseudomonadati</taxon>
        <taxon>Pseudomonadota</taxon>
        <taxon>Alphaproteobacteria</taxon>
        <taxon>Hyphomicrobiales</taxon>
        <taxon>Nitrobacteraceae</taxon>
        <taxon>Rhodopseudomonas</taxon>
    </lineage>
</organism>
<keyword evidence="1" id="KW-1133">Transmembrane helix</keyword>
<proteinExistence type="predicted"/>
<comment type="caution">
    <text evidence="2">The sequence shown here is derived from an EMBL/GenBank/DDBJ whole genome shotgun (WGS) entry which is preliminary data.</text>
</comment>
<feature type="transmembrane region" description="Helical" evidence="1">
    <location>
        <begin position="159"/>
        <end position="179"/>
    </location>
</feature>